<protein>
    <submittedName>
        <fullName evidence="1">Nicotinamide riboside kinase 1</fullName>
    </submittedName>
</protein>
<accession>A0A8C1YK70</accession>
<reference evidence="1" key="1">
    <citation type="submission" date="2025-08" db="UniProtKB">
        <authorList>
            <consortium name="Ensembl"/>
        </authorList>
    </citation>
    <scope>IDENTIFICATION</scope>
</reference>
<dbReference type="InterPro" id="IPR027417">
    <property type="entry name" value="P-loop_NTPase"/>
</dbReference>
<dbReference type="Proteomes" id="UP000694700">
    <property type="component" value="Unplaced"/>
</dbReference>
<name>A0A8C1YK70_CYPCA</name>
<evidence type="ECO:0000313" key="2">
    <source>
        <dbReference type="Proteomes" id="UP000694700"/>
    </source>
</evidence>
<organism evidence="1 2">
    <name type="scientific">Cyprinus carpio</name>
    <name type="common">Common carp</name>
    <dbReference type="NCBI Taxonomy" id="7962"/>
    <lineage>
        <taxon>Eukaryota</taxon>
        <taxon>Metazoa</taxon>
        <taxon>Chordata</taxon>
        <taxon>Craniata</taxon>
        <taxon>Vertebrata</taxon>
        <taxon>Euteleostomi</taxon>
        <taxon>Actinopterygii</taxon>
        <taxon>Neopterygii</taxon>
        <taxon>Teleostei</taxon>
        <taxon>Ostariophysi</taxon>
        <taxon>Cypriniformes</taxon>
        <taxon>Cyprinidae</taxon>
        <taxon>Cyprininae</taxon>
        <taxon>Cyprinus</taxon>
    </lineage>
</organism>
<evidence type="ECO:0000313" key="1">
    <source>
        <dbReference type="Ensembl" id="ENSCCRP00015011960.1"/>
    </source>
</evidence>
<dbReference type="AlphaFoldDB" id="A0A8C1YK70"/>
<dbReference type="Gene3D" id="3.40.50.300">
    <property type="entry name" value="P-loop containing nucleotide triphosphate hydrolases"/>
    <property type="match status" value="1"/>
</dbReference>
<proteinExistence type="predicted"/>
<sequence>YNEAVVYSQRLVLLIITEQSSESCMLRLEVFTVIYQFSEYCNKLLLHERPLDHLNMLDFEYDCTIMNSLHVLYPCGISRPVNTLFNKRYFLQLPYEICKKRRSSRVYVPYPDPPSYSDGYVWPLYLKNRKVIEETALYTVFLDGTQKSETLLSTVLVLFLPFTLLDDNSVGI</sequence>
<dbReference type="Ensembl" id="ENSCCRT00015012394.1">
    <property type="protein sequence ID" value="ENSCCRP00015011960.1"/>
    <property type="gene ID" value="ENSCCRG00015005546.1"/>
</dbReference>